<dbReference type="EMBL" id="DVFO01000025">
    <property type="protein sequence ID" value="HIQ60497.1"/>
    <property type="molecule type" value="Genomic_DNA"/>
</dbReference>
<feature type="transmembrane region" description="Helical" evidence="1">
    <location>
        <begin position="110"/>
        <end position="132"/>
    </location>
</feature>
<evidence type="ECO:0000256" key="1">
    <source>
        <dbReference type="SAM" id="Phobius"/>
    </source>
</evidence>
<sequence>MYCKATRTQIKLLLSQWGALLAFGLLLALALNNFVENVLEFQGTDALLMYHPAKMLSLSHNRSYYMADTIMMLVQLVPLLICIPAALSLSKEQHTGESVAIAARLGARTYLFSKITAVFVVTTLVFSVPFLMELALNCISFPLKGAGDFGNGNLYGSEYIESTKNYLFYPIYRISPYLYTVVGILHFGMVMGLLAAATTTLSALVRVKFRVVLLLPAFLLLELSAYLSQFFDVYWAHYVTLFHGEPRNDLVFGVVILALLAFVIVGTLCASRKDWLS</sequence>
<feature type="transmembrane region" description="Helical" evidence="1">
    <location>
        <begin position="64"/>
        <end position="89"/>
    </location>
</feature>
<evidence type="ECO:0000313" key="3">
    <source>
        <dbReference type="Proteomes" id="UP000886879"/>
    </source>
</evidence>
<keyword evidence="1" id="KW-0812">Transmembrane</keyword>
<proteinExistence type="predicted"/>
<evidence type="ECO:0008006" key="4">
    <source>
        <dbReference type="Google" id="ProtNLM"/>
    </source>
</evidence>
<feature type="transmembrane region" description="Helical" evidence="1">
    <location>
        <begin position="12"/>
        <end position="31"/>
    </location>
</feature>
<feature type="transmembrane region" description="Helical" evidence="1">
    <location>
        <begin position="250"/>
        <end position="270"/>
    </location>
</feature>
<evidence type="ECO:0000313" key="2">
    <source>
        <dbReference type="EMBL" id="HIQ60497.1"/>
    </source>
</evidence>
<keyword evidence="1" id="KW-1133">Transmembrane helix</keyword>
<feature type="transmembrane region" description="Helical" evidence="1">
    <location>
        <begin position="177"/>
        <end position="197"/>
    </location>
</feature>
<name>A0A9D0YQU8_9FIRM</name>
<accession>A0A9D0YQU8</accession>
<dbReference type="Proteomes" id="UP000886879">
    <property type="component" value="Unassembled WGS sequence"/>
</dbReference>
<gene>
    <name evidence="2" type="ORF">IAD31_02745</name>
</gene>
<keyword evidence="1" id="KW-0472">Membrane</keyword>
<feature type="transmembrane region" description="Helical" evidence="1">
    <location>
        <begin position="209"/>
        <end position="230"/>
    </location>
</feature>
<reference evidence="2" key="1">
    <citation type="submission" date="2020-10" db="EMBL/GenBank/DDBJ databases">
        <authorList>
            <person name="Gilroy R."/>
        </authorList>
    </citation>
    <scope>NUCLEOTIDE SEQUENCE</scope>
    <source>
        <strain evidence="2">ChiGjej2B2-12916</strain>
    </source>
</reference>
<organism evidence="2 3">
    <name type="scientific">Candidatus Enterenecus faecium</name>
    <dbReference type="NCBI Taxonomy" id="2840780"/>
    <lineage>
        <taxon>Bacteria</taxon>
        <taxon>Bacillati</taxon>
        <taxon>Bacillota</taxon>
        <taxon>Clostridia</taxon>
        <taxon>Eubacteriales</taxon>
        <taxon>Candidatus Enterenecus</taxon>
    </lineage>
</organism>
<comment type="caution">
    <text evidence="2">The sequence shown here is derived from an EMBL/GenBank/DDBJ whole genome shotgun (WGS) entry which is preliminary data.</text>
</comment>
<protein>
    <recommendedName>
        <fullName evidence="4">ABC-2 family transporter protein</fullName>
    </recommendedName>
</protein>
<dbReference type="AlphaFoldDB" id="A0A9D0YQU8"/>
<reference evidence="2" key="2">
    <citation type="journal article" date="2021" name="PeerJ">
        <title>Extensive microbial diversity within the chicken gut microbiome revealed by metagenomics and culture.</title>
        <authorList>
            <person name="Gilroy R."/>
            <person name="Ravi A."/>
            <person name="Getino M."/>
            <person name="Pursley I."/>
            <person name="Horton D.L."/>
            <person name="Alikhan N.F."/>
            <person name="Baker D."/>
            <person name="Gharbi K."/>
            <person name="Hall N."/>
            <person name="Watson M."/>
            <person name="Adriaenssens E.M."/>
            <person name="Foster-Nyarko E."/>
            <person name="Jarju S."/>
            <person name="Secka A."/>
            <person name="Antonio M."/>
            <person name="Oren A."/>
            <person name="Chaudhuri R.R."/>
            <person name="La Ragione R."/>
            <person name="Hildebrand F."/>
            <person name="Pallen M.J."/>
        </authorList>
    </citation>
    <scope>NUCLEOTIDE SEQUENCE</scope>
    <source>
        <strain evidence="2">ChiGjej2B2-12916</strain>
    </source>
</reference>